<protein>
    <submittedName>
        <fullName evidence="1">4779_t:CDS:1</fullName>
    </submittedName>
</protein>
<sequence>QINSLAPNRAYCSFKDILNVLIPMLAYENLSVLKIGDVVYIKLSGDRWLVGKHHNHVMFTACILNQHEAVLSPSSQHCIFLYMSIEQYESL</sequence>
<keyword evidence="2" id="KW-1185">Reference proteome</keyword>
<dbReference type="AlphaFoldDB" id="A0A9N9D8I0"/>
<evidence type="ECO:0000313" key="2">
    <source>
        <dbReference type="Proteomes" id="UP000789405"/>
    </source>
</evidence>
<accession>A0A9N9D8I0</accession>
<gene>
    <name evidence="1" type="ORF">DERYTH_LOCUS8899</name>
</gene>
<proteinExistence type="predicted"/>
<feature type="non-terminal residue" evidence="1">
    <location>
        <position position="1"/>
    </location>
</feature>
<dbReference type="EMBL" id="CAJVPY010004715">
    <property type="protein sequence ID" value="CAG8626151.1"/>
    <property type="molecule type" value="Genomic_DNA"/>
</dbReference>
<evidence type="ECO:0000313" key="1">
    <source>
        <dbReference type="EMBL" id="CAG8626151.1"/>
    </source>
</evidence>
<organism evidence="1 2">
    <name type="scientific">Dentiscutata erythropus</name>
    <dbReference type="NCBI Taxonomy" id="1348616"/>
    <lineage>
        <taxon>Eukaryota</taxon>
        <taxon>Fungi</taxon>
        <taxon>Fungi incertae sedis</taxon>
        <taxon>Mucoromycota</taxon>
        <taxon>Glomeromycotina</taxon>
        <taxon>Glomeromycetes</taxon>
        <taxon>Diversisporales</taxon>
        <taxon>Gigasporaceae</taxon>
        <taxon>Dentiscutata</taxon>
    </lineage>
</organism>
<name>A0A9N9D8I0_9GLOM</name>
<reference evidence="1" key="1">
    <citation type="submission" date="2021-06" db="EMBL/GenBank/DDBJ databases">
        <authorList>
            <person name="Kallberg Y."/>
            <person name="Tangrot J."/>
            <person name="Rosling A."/>
        </authorList>
    </citation>
    <scope>NUCLEOTIDE SEQUENCE</scope>
    <source>
        <strain evidence="1">MA453B</strain>
    </source>
</reference>
<comment type="caution">
    <text evidence="1">The sequence shown here is derived from an EMBL/GenBank/DDBJ whole genome shotgun (WGS) entry which is preliminary data.</text>
</comment>
<dbReference type="OrthoDB" id="2415320at2759"/>
<dbReference type="Proteomes" id="UP000789405">
    <property type="component" value="Unassembled WGS sequence"/>
</dbReference>